<protein>
    <submittedName>
        <fullName evidence="9">MHS family MFS transporter</fullName>
    </submittedName>
</protein>
<evidence type="ECO:0000259" key="8">
    <source>
        <dbReference type="PROSITE" id="PS50850"/>
    </source>
</evidence>
<gene>
    <name evidence="9" type="ORF">ISG29_15475</name>
</gene>
<keyword evidence="6 7" id="KW-0472">Membrane</keyword>
<dbReference type="InterPro" id="IPR020846">
    <property type="entry name" value="MFS_dom"/>
</dbReference>
<evidence type="ECO:0000256" key="3">
    <source>
        <dbReference type="ARBA" id="ARBA00022475"/>
    </source>
</evidence>
<evidence type="ECO:0000313" key="9">
    <source>
        <dbReference type="EMBL" id="MBF4163095.1"/>
    </source>
</evidence>
<keyword evidence="4 7" id="KW-0812">Transmembrane</keyword>
<name>A0A930V3L1_9ACTN</name>
<evidence type="ECO:0000256" key="4">
    <source>
        <dbReference type="ARBA" id="ARBA00022692"/>
    </source>
</evidence>
<comment type="caution">
    <text evidence="9">The sequence shown here is derived from an EMBL/GenBank/DDBJ whole genome shotgun (WGS) entry which is preliminary data.</text>
</comment>
<organism evidence="9 10">
    <name type="scientific">Nocardioides acrostichi</name>
    <dbReference type="NCBI Taxonomy" id="2784339"/>
    <lineage>
        <taxon>Bacteria</taxon>
        <taxon>Bacillati</taxon>
        <taxon>Actinomycetota</taxon>
        <taxon>Actinomycetes</taxon>
        <taxon>Propionibacteriales</taxon>
        <taxon>Nocardioidaceae</taxon>
        <taxon>Nocardioides</taxon>
    </lineage>
</organism>
<feature type="domain" description="Major facilitator superfamily (MFS) profile" evidence="8">
    <location>
        <begin position="25"/>
        <end position="447"/>
    </location>
</feature>
<keyword evidence="3" id="KW-1003">Cell membrane</keyword>
<keyword evidence="5 7" id="KW-1133">Transmembrane helix</keyword>
<feature type="transmembrane region" description="Helical" evidence="7">
    <location>
        <begin position="163"/>
        <end position="185"/>
    </location>
</feature>
<dbReference type="GO" id="GO:0022857">
    <property type="term" value="F:transmembrane transporter activity"/>
    <property type="evidence" value="ECO:0007669"/>
    <property type="project" value="InterPro"/>
</dbReference>
<dbReference type="GO" id="GO:0005886">
    <property type="term" value="C:plasma membrane"/>
    <property type="evidence" value="ECO:0007669"/>
    <property type="project" value="UniProtKB-SubCell"/>
</dbReference>
<feature type="transmembrane region" description="Helical" evidence="7">
    <location>
        <begin position="345"/>
        <end position="364"/>
    </location>
</feature>
<dbReference type="EMBL" id="JADIVZ010000009">
    <property type="protein sequence ID" value="MBF4163095.1"/>
    <property type="molecule type" value="Genomic_DNA"/>
</dbReference>
<dbReference type="Pfam" id="PF07690">
    <property type="entry name" value="MFS_1"/>
    <property type="match status" value="1"/>
</dbReference>
<feature type="transmembrane region" description="Helical" evidence="7">
    <location>
        <begin position="128"/>
        <end position="151"/>
    </location>
</feature>
<dbReference type="PANTHER" id="PTHR43045:SF1">
    <property type="entry name" value="SHIKIMATE TRANSPORTER"/>
    <property type="match status" value="1"/>
</dbReference>
<dbReference type="InterPro" id="IPR036259">
    <property type="entry name" value="MFS_trans_sf"/>
</dbReference>
<dbReference type="RefSeq" id="WP_194504352.1">
    <property type="nucleotide sequence ID" value="NZ_JADIVZ010000009.1"/>
</dbReference>
<proteinExistence type="predicted"/>
<evidence type="ECO:0000256" key="6">
    <source>
        <dbReference type="ARBA" id="ARBA00023136"/>
    </source>
</evidence>
<keyword evidence="10" id="KW-1185">Reference proteome</keyword>
<dbReference type="Proteomes" id="UP000656804">
    <property type="component" value="Unassembled WGS sequence"/>
</dbReference>
<accession>A0A930V3L1</accession>
<dbReference type="AlphaFoldDB" id="A0A930V3L1"/>
<feature type="transmembrane region" description="Helical" evidence="7">
    <location>
        <begin position="197"/>
        <end position="216"/>
    </location>
</feature>
<dbReference type="CDD" id="cd17369">
    <property type="entry name" value="MFS_ShiA_like"/>
    <property type="match status" value="1"/>
</dbReference>
<feature type="transmembrane region" description="Helical" evidence="7">
    <location>
        <begin position="98"/>
        <end position="116"/>
    </location>
</feature>
<feature type="transmembrane region" description="Helical" evidence="7">
    <location>
        <begin position="385"/>
        <end position="408"/>
    </location>
</feature>
<evidence type="ECO:0000256" key="5">
    <source>
        <dbReference type="ARBA" id="ARBA00022989"/>
    </source>
</evidence>
<keyword evidence="2" id="KW-0813">Transport</keyword>
<feature type="transmembrane region" description="Helical" evidence="7">
    <location>
        <begin position="62"/>
        <end position="86"/>
    </location>
</feature>
<dbReference type="PROSITE" id="PS50850">
    <property type="entry name" value="MFS"/>
    <property type="match status" value="1"/>
</dbReference>
<feature type="transmembrane region" description="Helical" evidence="7">
    <location>
        <begin position="286"/>
        <end position="308"/>
    </location>
</feature>
<evidence type="ECO:0000313" key="10">
    <source>
        <dbReference type="Proteomes" id="UP000656804"/>
    </source>
</evidence>
<dbReference type="InterPro" id="IPR011701">
    <property type="entry name" value="MFS"/>
</dbReference>
<feature type="transmembrane region" description="Helical" evidence="7">
    <location>
        <begin position="320"/>
        <end position="339"/>
    </location>
</feature>
<dbReference type="Gene3D" id="1.20.1250.20">
    <property type="entry name" value="MFS general substrate transporter like domains"/>
    <property type="match status" value="2"/>
</dbReference>
<feature type="transmembrane region" description="Helical" evidence="7">
    <location>
        <begin position="255"/>
        <end position="280"/>
    </location>
</feature>
<dbReference type="SUPFAM" id="SSF103473">
    <property type="entry name" value="MFS general substrate transporter"/>
    <property type="match status" value="1"/>
</dbReference>
<evidence type="ECO:0000256" key="2">
    <source>
        <dbReference type="ARBA" id="ARBA00022448"/>
    </source>
</evidence>
<reference evidence="9" key="1">
    <citation type="submission" date="2020-11" db="EMBL/GenBank/DDBJ databases">
        <title>Nocardioides sp. CBS4Y-1, whole genome shotgun sequence.</title>
        <authorList>
            <person name="Tuo L."/>
        </authorList>
    </citation>
    <scope>NUCLEOTIDE SEQUENCE</scope>
    <source>
        <strain evidence="9">CBS4Y-1</strain>
    </source>
</reference>
<sequence>MTQTDHTARPATAGAAADPREYRRVLASSFLGSTVEFYDFLLYGTAASLVFGQLFFSELSDSAALTASFATFAVGYVARPLGGFLFGHLGDRVGRKATLMTTMTIMGLSSTLIGFLPTHDQIGTAAPLLLLGLRVLQGVAVGGEWGGAALMALEHAPERERGLAASVANMGGPAGAMLATLAFALMTTLPEDQLLSWGWRVPFLLSAALVGVSLYVRVRISESPLFVESMKRAESADRRKRLPAAVILTRYRSQLFVGTLGALAAVVYSIFMATFALAAAEASGVAASHVLVAKAAAAFVHIFAIAFFARLSDRVGRRPVILTGCALSIVLVYPLLALLGSGNGWLVLIGFLVGSPLIQGCLYGPTAAFIAERFSTEARYTGAGVSYQLATLLAGFVPLIATPLWLAGQHGHGEHSVWQFGYVGAFLIGCAAVTAVVVGFSRETRSHALT</sequence>
<evidence type="ECO:0000256" key="1">
    <source>
        <dbReference type="ARBA" id="ARBA00004651"/>
    </source>
</evidence>
<dbReference type="PANTHER" id="PTHR43045">
    <property type="entry name" value="SHIKIMATE TRANSPORTER"/>
    <property type="match status" value="1"/>
</dbReference>
<comment type="subcellular location">
    <subcellularLocation>
        <location evidence="1">Cell membrane</location>
        <topology evidence="1">Multi-pass membrane protein</topology>
    </subcellularLocation>
</comment>
<evidence type="ECO:0000256" key="7">
    <source>
        <dbReference type="SAM" id="Phobius"/>
    </source>
</evidence>
<feature type="transmembrane region" description="Helical" evidence="7">
    <location>
        <begin position="420"/>
        <end position="440"/>
    </location>
</feature>